<dbReference type="OrthoDB" id="7065604at2"/>
<sequence length="214" mass="23265">MKHIHIPGILAMAAIVVASNVLVQFLILDGLLTWGAFTYPFAFLVTDVMNRLYGAQAARRVILAGFVTGIICSLIGTQIMIDGGGFTYAAVALRVAVASAIAFLVAQMVDVAIFDRLRSGNWWRAPLVSSVVGSLLDTTIFFTIAFAQFVVFFGESANSQISWAWEAVPFLNMGPEIPLWISLAVADWMVKMTLALVALLPFRAIIARRLARAI</sequence>
<feature type="transmembrane region" description="Helical" evidence="1">
    <location>
        <begin position="61"/>
        <end position="81"/>
    </location>
</feature>
<evidence type="ECO:0000313" key="2">
    <source>
        <dbReference type="EMBL" id="QPM91266.1"/>
    </source>
</evidence>
<accession>A0A418SAW6</accession>
<dbReference type="InterPro" id="IPR003744">
    <property type="entry name" value="YhhQ"/>
</dbReference>
<keyword evidence="1" id="KW-0472">Membrane</keyword>
<keyword evidence="1" id="KW-1133">Transmembrane helix</keyword>
<feature type="transmembrane region" description="Helical" evidence="1">
    <location>
        <begin position="7"/>
        <end position="25"/>
    </location>
</feature>
<keyword evidence="1" id="KW-0812">Transmembrane</keyword>
<dbReference type="GO" id="GO:0022857">
    <property type="term" value="F:transmembrane transporter activity"/>
    <property type="evidence" value="ECO:0007669"/>
    <property type="project" value="UniProtKB-UniRule"/>
</dbReference>
<proteinExistence type="inferred from homology"/>
<comment type="subcellular location">
    <subcellularLocation>
        <location evidence="1">Cell inner membrane</location>
        <topology evidence="1">Multi-pass membrane protein</topology>
    </subcellularLocation>
</comment>
<dbReference type="KEGG" id="palw:PSAL_025190"/>
<keyword evidence="1" id="KW-0997">Cell inner membrane</keyword>
<comment type="function">
    <text evidence="1">Involved in the import of queuosine (Q) precursors, required for Q precursor salvage.</text>
</comment>
<feature type="transmembrane region" description="Helical" evidence="1">
    <location>
        <begin position="31"/>
        <end position="49"/>
    </location>
</feature>
<gene>
    <name evidence="2" type="primary">yhhQ</name>
    <name evidence="2" type="ORF">PSAL_025190</name>
</gene>
<dbReference type="Pfam" id="PF02592">
    <property type="entry name" value="Vut_1"/>
    <property type="match status" value="1"/>
</dbReference>
<dbReference type="EMBL" id="CP060436">
    <property type="protein sequence ID" value="QPM91266.1"/>
    <property type="molecule type" value="Genomic_DNA"/>
</dbReference>
<keyword evidence="3" id="KW-1185">Reference proteome</keyword>
<dbReference type="HAMAP" id="MF_02088">
    <property type="entry name" value="Q_prec_transport"/>
    <property type="match status" value="1"/>
</dbReference>
<dbReference type="AlphaFoldDB" id="A0A418SAW6"/>
<keyword evidence="1" id="KW-0813">Transport</keyword>
<feature type="transmembrane region" description="Helical" evidence="1">
    <location>
        <begin position="87"/>
        <end position="106"/>
    </location>
</feature>
<dbReference type="Proteomes" id="UP000283786">
    <property type="component" value="Chromosome"/>
</dbReference>
<reference evidence="2 3" key="1">
    <citation type="submission" date="2020-08" db="EMBL/GenBank/DDBJ databases">
        <title>Genome sequence of Rhodobacteraceae bacterium Lw-13e.</title>
        <authorList>
            <person name="Poehlein A."/>
            <person name="Wolter L."/>
            <person name="Daniel R."/>
            <person name="Brinkhoff T."/>
        </authorList>
    </citation>
    <scope>NUCLEOTIDE SEQUENCE [LARGE SCALE GENOMIC DNA]</scope>
    <source>
        <strain evidence="2 3">Lw-13e</strain>
    </source>
</reference>
<dbReference type="NCBIfam" id="TIGR00697">
    <property type="entry name" value="queuosine precursor transporter"/>
    <property type="match status" value="1"/>
</dbReference>
<dbReference type="PANTHER" id="PTHR34300:SF1">
    <property type="entry name" value="QUEUOSINE PRECURSOR TRANSPORTER"/>
    <property type="match status" value="1"/>
</dbReference>
<feature type="transmembrane region" description="Helical" evidence="1">
    <location>
        <begin position="179"/>
        <end position="202"/>
    </location>
</feature>
<protein>
    <recommendedName>
        <fullName evidence="1">Probable queuosine precursor transporter</fullName>
        <shortName evidence="1">Q precursor transporter</shortName>
    </recommendedName>
</protein>
<feature type="transmembrane region" description="Helical" evidence="1">
    <location>
        <begin position="127"/>
        <end position="153"/>
    </location>
</feature>
<keyword evidence="1" id="KW-1003">Cell membrane</keyword>
<organism evidence="2 3">
    <name type="scientific">Pseudooceanicola algae</name>
    <dbReference type="NCBI Taxonomy" id="1537215"/>
    <lineage>
        <taxon>Bacteria</taxon>
        <taxon>Pseudomonadati</taxon>
        <taxon>Pseudomonadota</taxon>
        <taxon>Alphaproteobacteria</taxon>
        <taxon>Rhodobacterales</taxon>
        <taxon>Paracoccaceae</taxon>
        <taxon>Pseudooceanicola</taxon>
    </lineage>
</organism>
<name>A0A418SAW6_9RHOB</name>
<comment type="similarity">
    <text evidence="1">Belongs to the vitamin uptake transporter (VUT/ECF) (TC 2.A.88) family. Q precursor transporter subfamily.</text>
</comment>
<dbReference type="PANTHER" id="PTHR34300">
    <property type="entry name" value="QUEUOSINE PRECURSOR TRANSPORTER-RELATED"/>
    <property type="match status" value="1"/>
</dbReference>
<evidence type="ECO:0000313" key="3">
    <source>
        <dbReference type="Proteomes" id="UP000283786"/>
    </source>
</evidence>
<evidence type="ECO:0000256" key="1">
    <source>
        <dbReference type="HAMAP-Rule" id="MF_02088"/>
    </source>
</evidence>
<dbReference type="GO" id="GO:0005886">
    <property type="term" value="C:plasma membrane"/>
    <property type="evidence" value="ECO:0007669"/>
    <property type="project" value="UniProtKB-SubCell"/>
</dbReference>
<dbReference type="RefSeq" id="WP_119840982.1">
    <property type="nucleotide sequence ID" value="NZ_CP060436.1"/>
</dbReference>